<dbReference type="AlphaFoldDB" id="A0A199UB82"/>
<gene>
    <name evidence="9" type="ORF">MANES_S062600</name>
</gene>
<dbReference type="OrthoDB" id="2143914at2759"/>
<feature type="domain" description="HTH myb-type" evidence="8">
    <location>
        <begin position="62"/>
        <end position="116"/>
    </location>
</feature>
<organism evidence="9">
    <name type="scientific">Manihot esculenta</name>
    <name type="common">Cassava</name>
    <name type="synonym">Jatropha manihot</name>
    <dbReference type="NCBI Taxonomy" id="3983"/>
    <lineage>
        <taxon>Eukaryota</taxon>
        <taxon>Viridiplantae</taxon>
        <taxon>Streptophyta</taxon>
        <taxon>Embryophyta</taxon>
        <taxon>Tracheophyta</taxon>
        <taxon>Spermatophyta</taxon>
        <taxon>Magnoliopsida</taxon>
        <taxon>eudicotyledons</taxon>
        <taxon>Gunneridae</taxon>
        <taxon>Pentapetalae</taxon>
        <taxon>rosids</taxon>
        <taxon>fabids</taxon>
        <taxon>Malpighiales</taxon>
        <taxon>Euphorbiaceae</taxon>
        <taxon>Crotonoideae</taxon>
        <taxon>Manihoteae</taxon>
        <taxon>Manihot</taxon>
    </lineage>
</organism>
<dbReference type="SUPFAM" id="SSF46689">
    <property type="entry name" value="Homeodomain-like"/>
    <property type="match status" value="1"/>
</dbReference>
<proteinExistence type="predicted"/>
<feature type="domain" description="HTH myb-type" evidence="8">
    <location>
        <begin position="9"/>
        <end position="61"/>
    </location>
</feature>
<feature type="domain" description="Myb-like" evidence="7">
    <location>
        <begin position="9"/>
        <end position="61"/>
    </location>
</feature>
<keyword evidence="5" id="KW-0804">Transcription</keyword>
<comment type="subcellular location">
    <subcellularLocation>
        <location evidence="1">Nucleus</location>
    </subcellularLocation>
</comment>
<accession>A0A199UB82</accession>
<keyword evidence="2" id="KW-0677">Repeat</keyword>
<evidence type="ECO:0000256" key="2">
    <source>
        <dbReference type="ARBA" id="ARBA00022737"/>
    </source>
</evidence>
<dbReference type="InterPro" id="IPR017930">
    <property type="entry name" value="Myb_dom"/>
</dbReference>
<dbReference type="PROSITE" id="PS51294">
    <property type="entry name" value="HTH_MYB"/>
    <property type="match status" value="2"/>
</dbReference>
<dbReference type="InterPro" id="IPR015495">
    <property type="entry name" value="Myb_TF_plants"/>
</dbReference>
<dbReference type="InterPro" id="IPR009057">
    <property type="entry name" value="Homeodomain-like_sf"/>
</dbReference>
<evidence type="ECO:0000256" key="4">
    <source>
        <dbReference type="ARBA" id="ARBA00023125"/>
    </source>
</evidence>
<dbReference type="InterPro" id="IPR001005">
    <property type="entry name" value="SANT/Myb"/>
</dbReference>
<dbReference type="Pfam" id="PF00249">
    <property type="entry name" value="Myb_DNA-binding"/>
    <property type="match status" value="2"/>
</dbReference>
<evidence type="ECO:0000256" key="1">
    <source>
        <dbReference type="ARBA" id="ARBA00004123"/>
    </source>
</evidence>
<evidence type="ECO:0000256" key="6">
    <source>
        <dbReference type="ARBA" id="ARBA00023242"/>
    </source>
</evidence>
<dbReference type="FunFam" id="1.10.10.60:FF:000015">
    <property type="entry name" value="Transcription factor RAX3"/>
    <property type="match status" value="1"/>
</dbReference>
<dbReference type="Gene3D" id="1.10.10.60">
    <property type="entry name" value="Homeodomain-like"/>
    <property type="match status" value="2"/>
</dbReference>
<dbReference type="PROSITE" id="PS50090">
    <property type="entry name" value="MYB_LIKE"/>
    <property type="match status" value="2"/>
</dbReference>
<dbReference type="SMR" id="A0A199UB82"/>
<keyword evidence="3" id="KW-0805">Transcription regulation</keyword>
<evidence type="ECO:0000259" key="7">
    <source>
        <dbReference type="PROSITE" id="PS50090"/>
    </source>
</evidence>
<feature type="domain" description="Myb-like" evidence="7">
    <location>
        <begin position="62"/>
        <end position="112"/>
    </location>
</feature>
<keyword evidence="4" id="KW-0238">DNA-binding</keyword>
<evidence type="ECO:0008006" key="10">
    <source>
        <dbReference type="Google" id="ProtNLM"/>
    </source>
</evidence>
<dbReference type="PANTHER" id="PTHR10641:SF1418">
    <property type="entry name" value="MYB-RELATED TRANSCRIPTION FACTOR"/>
    <property type="match status" value="1"/>
</dbReference>
<protein>
    <recommendedName>
        <fullName evidence="10">MYB family protein</fullName>
    </recommendedName>
</protein>
<dbReference type="EMBL" id="KV450688">
    <property type="protein sequence ID" value="OAY21723.1"/>
    <property type="molecule type" value="Genomic_DNA"/>
</dbReference>
<evidence type="ECO:0000256" key="5">
    <source>
        <dbReference type="ARBA" id="ARBA00023163"/>
    </source>
</evidence>
<dbReference type="GO" id="GO:0003677">
    <property type="term" value="F:DNA binding"/>
    <property type="evidence" value="ECO:0007669"/>
    <property type="project" value="UniProtKB-KW"/>
</dbReference>
<sequence>MVRTPSCDKSGLRKGTWTPEEDRKLTAYVTRYGCWNWRQLPKYAGLSRCGKSCRLRWMNYLRPNIKRGNYTGEEEEIILRLHESLGNRWSAIAAQLPGRTDNEIKNYWHTNLKKRKSNDTAKQDFIGLSQPKKTRKVKIQPNIIDPLNPATTQIVESSTLCPTPSTSDFSSSTADNAAVTSSCSDLKSDDEFAFLEAYEAPCGNFWTEPFLADNYYMPFEFLAPSLDPLSDPLLDGELLYSYDVCDYGILNWQL</sequence>
<evidence type="ECO:0000256" key="3">
    <source>
        <dbReference type="ARBA" id="ARBA00023015"/>
    </source>
</evidence>
<dbReference type="PANTHER" id="PTHR10641">
    <property type="entry name" value="MYB FAMILY TRANSCRIPTION FACTOR"/>
    <property type="match status" value="1"/>
</dbReference>
<reference evidence="9" key="1">
    <citation type="submission" date="2016-02" db="EMBL/GenBank/DDBJ databases">
        <title>WGS assembly of Manihot esculenta.</title>
        <authorList>
            <person name="Bredeson J.V."/>
            <person name="Prochnik S.E."/>
            <person name="Lyons J.B."/>
            <person name="Schmutz J."/>
            <person name="Grimwood J."/>
            <person name="Vrebalov J."/>
            <person name="Bart R.S."/>
            <person name="Amuge T."/>
            <person name="Ferguson M.E."/>
            <person name="Green R."/>
            <person name="Putnam N."/>
            <person name="Stites J."/>
            <person name="Rounsley S."/>
            <person name="Rokhsar D.S."/>
        </authorList>
    </citation>
    <scope>NUCLEOTIDE SEQUENCE [LARGE SCALE GENOMIC DNA]</scope>
    <source>
        <tissue evidence="9">Leaf</tissue>
    </source>
</reference>
<dbReference type="SMART" id="SM00717">
    <property type="entry name" value="SANT"/>
    <property type="match status" value="2"/>
</dbReference>
<keyword evidence="6" id="KW-0539">Nucleus</keyword>
<dbReference type="CDD" id="cd00167">
    <property type="entry name" value="SANT"/>
    <property type="match status" value="2"/>
</dbReference>
<name>A0A199UB82_MANES</name>
<evidence type="ECO:0000313" key="9">
    <source>
        <dbReference type="EMBL" id="OAY21723.1"/>
    </source>
</evidence>
<evidence type="ECO:0000259" key="8">
    <source>
        <dbReference type="PROSITE" id="PS51294"/>
    </source>
</evidence>
<dbReference type="Gramene" id="Manes.13G076950.1.v8.1">
    <property type="protein sequence ID" value="Manes.13G076950.1.v8.1.CDS"/>
    <property type="gene ID" value="Manes.13G076950.v8.1"/>
</dbReference>
<dbReference type="GO" id="GO:0005634">
    <property type="term" value="C:nucleus"/>
    <property type="evidence" value="ECO:0007669"/>
    <property type="project" value="UniProtKB-SubCell"/>
</dbReference>